<gene>
    <name evidence="8" type="ORF">IU514_13960</name>
</gene>
<evidence type="ECO:0000256" key="3">
    <source>
        <dbReference type="ARBA" id="ARBA00023002"/>
    </source>
</evidence>
<evidence type="ECO:0000256" key="4">
    <source>
        <dbReference type="ARBA" id="ARBA00023004"/>
    </source>
</evidence>
<protein>
    <submittedName>
        <fullName evidence="8">(2Fe-2S)-binding protein</fullName>
    </submittedName>
</protein>
<evidence type="ECO:0000313" key="9">
    <source>
        <dbReference type="Proteomes" id="UP001429984"/>
    </source>
</evidence>
<evidence type="ECO:0000313" key="8">
    <source>
        <dbReference type="EMBL" id="MBF6025133.1"/>
    </source>
</evidence>
<dbReference type="PANTHER" id="PTHR44379:SF2">
    <property type="entry name" value="BLR6218 PROTEIN"/>
    <property type="match status" value="1"/>
</dbReference>
<keyword evidence="2" id="KW-0479">Metal-binding</keyword>
<dbReference type="InterPro" id="IPR036010">
    <property type="entry name" value="2Fe-2S_ferredoxin-like_sf"/>
</dbReference>
<evidence type="ECO:0000256" key="6">
    <source>
        <dbReference type="SAM" id="MobiDB-lite"/>
    </source>
</evidence>
<dbReference type="Gene3D" id="3.10.20.30">
    <property type="match status" value="1"/>
</dbReference>
<keyword evidence="5" id="KW-0411">Iron-sulfur</keyword>
<dbReference type="Proteomes" id="UP001429984">
    <property type="component" value="Unassembled WGS sequence"/>
</dbReference>
<evidence type="ECO:0000256" key="5">
    <source>
        <dbReference type="ARBA" id="ARBA00023014"/>
    </source>
</evidence>
<name>A0ABS0B895_9GAMM</name>
<dbReference type="SUPFAM" id="SSF47741">
    <property type="entry name" value="CO dehydrogenase ISP C-domain like"/>
    <property type="match status" value="1"/>
</dbReference>
<dbReference type="EMBL" id="JADLZT010000007">
    <property type="protein sequence ID" value="MBF6025133.1"/>
    <property type="molecule type" value="Genomic_DNA"/>
</dbReference>
<evidence type="ECO:0000256" key="2">
    <source>
        <dbReference type="ARBA" id="ARBA00022723"/>
    </source>
</evidence>
<feature type="domain" description="2Fe-2S ferredoxin-type" evidence="7">
    <location>
        <begin position="45"/>
        <end position="121"/>
    </location>
</feature>
<dbReference type="InterPro" id="IPR012675">
    <property type="entry name" value="Beta-grasp_dom_sf"/>
</dbReference>
<dbReference type="CDD" id="cd00207">
    <property type="entry name" value="fer2"/>
    <property type="match status" value="1"/>
</dbReference>
<dbReference type="SUPFAM" id="SSF54292">
    <property type="entry name" value="2Fe-2S ferredoxin-like"/>
    <property type="match status" value="1"/>
</dbReference>
<accession>A0ABS0B895</accession>
<keyword evidence="1" id="KW-0001">2Fe-2S</keyword>
<sequence length="197" mass="20563">MRSLRQPGHPESKPGPSPRPTHPGLHTAWVGRGVGFFHSGSGGGAAVKLHVNGTEHEVAATPDMPLLWALRDLMGLTGTKFGCGIAQCGACTVHVDGSPRRACVTPVEAVAGKKITTIEGLSKDGSHPVQRAWAELDVVQCGYCQSGQIMSAAALLAKVPAPSDTDIDQALSGNICRCGTYPRIRAAVHRAAELTKT</sequence>
<reference evidence="8 9" key="1">
    <citation type="submission" date="2020-11" db="EMBL/GenBank/DDBJ databases">
        <title>Draft Genome Sequence and Secondary Metabolite Biosynthetic Potential of the Lysobacter niastensis Type strain DSM 18481.</title>
        <authorList>
            <person name="Turrini P."/>
            <person name="Artuso I."/>
            <person name="Tescari M."/>
            <person name="Lugli G.A."/>
            <person name="Frangipani E."/>
            <person name="Ventura M."/>
            <person name="Visca P."/>
        </authorList>
    </citation>
    <scope>NUCLEOTIDE SEQUENCE [LARGE SCALE GENOMIC DNA]</scope>
    <source>
        <strain evidence="8 9">DSM 18481</strain>
    </source>
</reference>
<feature type="region of interest" description="Disordered" evidence="6">
    <location>
        <begin position="1"/>
        <end position="26"/>
    </location>
</feature>
<dbReference type="InterPro" id="IPR001041">
    <property type="entry name" value="2Fe-2S_ferredoxin-type"/>
</dbReference>
<comment type="caution">
    <text evidence="8">The sequence shown here is derived from an EMBL/GenBank/DDBJ whole genome shotgun (WGS) entry which is preliminary data.</text>
</comment>
<dbReference type="PROSITE" id="PS00197">
    <property type="entry name" value="2FE2S_FER_1"/>
    <property type="match status" value="1"/>
</dbReference>
<proteinExistence type="predicted"/>
<dbReference type="PROSITE" id="PS51085">
    <property type="entry name" value="2FE2S_FER_2"/>
    <property type="match status" value="1"/>
</dbReference>
<dbReference type="PANTHER" id="PTHR44379">
    <property type="entry name" value="OXIDOREDUCTASE WITH IRON-SULFUR SUBUNIT"/>
    <property type="match status" value="1"/>
</dbReference>
<dbReference type="InterPro" id="IPR006058">
    <property type="entry name" value="2Fe2S_fd_BS"/>
</dbReference>
<keyword evidence="9" id="KW-1185">Reference proteome</keyword>
<keyword evidence="3" id="KW-0560">Oxidoreductase</keyword>
<dbReference type="InterPro" id="IPR051452">
    <property type="entry name" value="Diverse_Oxidoreductases"/>
</dbReference>
<evidence type="ECO:0000256" key="1">
    <source>
        <dbReference type="ARBA" id="ARBA00022714"/>
    </source>
</evidence>
<keyword evidence="4" id="KW-0408">Iron</keyword>
<dbReference type="InterPro" id="IPR036884">
    <property type="entry name" value="2Fe-2S-bd_dom_sf"/>
</dbReference>
<dbReference type="Gene3D" id="1.10.150.120">
    <property type="entry name" value="[2Fe-2S]-binding domain"/>
    <property type="match status" value="1"/>
</dbReference>
<dbReference type="Pfam" id="PF01799">
    <property type="entry name" value="Fer2_2"/>
    <property type="match status" value="1"/>
</dbReference>
<dbReference type="InterPro" id="IPR002888">
    <property type="entry name" value="2Fe-2S-bd"/>
</dbReference>
<evidence type="ECO:0000259" key="7">
    <source>
        <dbReference type="PROSITE" id="PS51085"/>
    </source>
</evidence>
<organism evidence="8 9">
    <name type="scientific">Lysobacter niastensis</name>
    <dbReference type="NCBI Taxonomy" id="380629"/>
    <lineage>
        <taxon>Bacteria</taxon>
        <taxon>Pseudomonadati</taxon>
        <taxon>Pseudomonadota</taxon>
        <taxon>Gammaproteobacteria</taxon>
        <taxon>Lysobacterales</taxon>
        <taxon>Lysobacteraceae</taxon>
        <taxon>Lysobacter</taxon>
    </lineage>
</organism>
<dbReference type="Pfam" id="PF00111">
    <property type="entry name" value="Fer2"/>
    <property type="match status" value="1"/>
</dbReference>